<sequence>MKAKVDQDVCIGCALCTQICPEVFRMEGDKSVVYVDIVPKEVEDACREASDECPVSCIYIVE</sequence>
<gene>
    <name evidence="8" type="ORF">JETT_1819</name>
</gene>
<proteinExistence type="predicted"/>
<dbReference type="InterPro" id="IPR017900">
    <property type="entry name" value="4Fe4S_Fe_S_CS"/>
</dbReference>
<dbReference type="PROSITE" id="PS00198">
    <property type="entry name" value="4FE4S_FER_1"/>
    <property type="match status" value="1"/>
</dbReference>
<organism evidence="8 9">
    <name type="scientific">Candidatus Jettenia ecosi</name>
    <dbReference type="NCBI Taxonomy" id="2494326"/>
    <lineage>
        <taxon>Bacteria</taxon>
        <taxon>Pseudomonadati</taxon>
        <taxon>Planctomycetota</taxon>
        <taxon>Candidatus Brocadiia</taxon>
        <taxon>Candidatus Brocadiales</taxon>
        <taxon>Candidatus Brocadiaceae</taxon>
        <taxon>Candidatus Jettenia</taxon>
    </lineage>
</organism>
<dbReference type="Gene3D" id="3.30.70.20">
    <property type="match status" value="1"/>
</dbReference>
<keyword evidence="5 6" id="KW-0411">Iron-sulfur</keyword>
<feature type="domain" description="4Fe-4S ferredoxin-type" evidence="7">
    <location>
        <begin position="1"/>
        <end position="29"/>
    </location>
</feature>
<protein>
    <recommendedName>
        <fullName evidence="6">Ferredoxin</fullName>
    </recommendedName>
</protein>
<comment type="caution">
    <text evidence="8">The sequence shown here is derived from an EMBL/GenBank/DDBJ whole genome shotgun (WGS) entry which is preliminary data.</text>
</comment>
<dbReference type="GO" id="GO:0009055">
    <property type="term" value="F:electron transfer activity"/>
    <property type="evidence" value="ECO:0007669"/>
    <property type="project" value="UniProtKB-UniRule"/>
</dbReference>
<evidence type="ECO:0000259" key="7">
    <source>
        <dbReference type="PROSITE" id="PS51379"/>
    </source>
</evidence>
<dbReference type="SUPFAM" id="SSF54862">
    <property type="entry name" value="4Fe-4S ferredoxins"/>
    <property type="match status" value="1"/>
</dbReference>
<evidence type="ECO:0000256" key="3">
    <source>
        <dbReference type="ARBA" id="ARBA00022982"/>
    </source>
</evidence>
<reference evidence="8 9" key="1">
    <citation type="submission" date="2019-04" db="EMBL/GenBank/DDBJ databases">
        <title>Genome of a novel bacterium Candidatus Jettenia ecosi reconstructed from metagenome of an anammox bioreactor.</title>
        <authorList>
            <person name="Mardanov A.V."/>
            <person name="Beletsky A.V."/>
            <person name="Ravin N.V."/>
            <person name="Botchkova E.A."/>
            <person name="Litti Y.V."/>
            <person name="Nozhevnikova A.N."/>
        </authorList>
    </citation>
    <scope>NUCLEOTIDE SEQUENCE [LARGE SCALE GENOMIC DNA]</scope>
    <source>
        <strain evidence="8">J2</strain>
    </source>
</reference>
<dbReference type="InterPro" id="IPR001080">
    <property type="entry name" value="3Fe4S_ferredoxin"/>
</dbReference>
<dbReference type="GO" id="GO:0051536">
    <property type="term" value="F:iron-sulfur cluster binding"/>
    <property type="evidence" value="ECO:0007669"/>
    <property type="project" value="UniProtKB-KW"/>
</dbReference>
<dbReference type="Pfam" id="PF13370">
    <property type="entry name" value="Fer4_13"/>
    <property type="match status" value="1"/>
</dbReference>
<evidence type="ECO:0000313" key="9">
    <source>
        <dbReference type="Proteomes" id="UP000319783"/>
    </source>
</evidence>
<dbReference type="EMBL" id="SULG01000032">
    <property type="protein sequence ID" value="TLD41950.1"/>
    <property type="molecule type" value="Genomic_DNA"/>
</dbReference>
<dbReference type="InterPro" id="IPR017896">
    <property type="entry name" value="4Fe4S_Fe-S-bd"/>
</dbReference>
<evidence type="ECO:0000256" key="1">
    <source>
        <dbReference type="ARBA" id="ARBA00022448"/>
    </source>
</evidence>
<name>A0A533QMZ5_9BACT</name>
<keyword evidence="2 6" id="KW-0479">Metal-binding</keyword>
<keyword evidence="4 6" id="KW-0408">Iron</keyword>
<dbReference type="PANTHER" id="PTHR36923">
    <property type="entry name" value="FERREDOXIN"/>
    <property type="match status" value="1"/>
</dbReference>
<keyword evidence="1 6" id="KW-0813">Transport</keyword>
<dbReference type="PANTHER" id="PTHR36923:SF3">
    <property type="entry name" value="FERREDOXIN"/>
    <property type="match status" value="1"/>
</dbReference>
<evidence type="ECO:0000256" key="4">
    <source>
        <dbReference type="ARBA" id="ARBA00023004"/>
    </source>
</evidence>
<dbReference type="PROSITE" id="PS51379">
    <property type="entry name" value="4FE4S_FER_2"/>
    <property type="match status" value="1"/>
</dbReference>
<dbReference type="InterPro" id="IPR051269">
    <property type="entry name" value="Fe-S_cluster_ET"/>
</dbReference>
<dbReference type="AlphaFoldDB" id="A0A533QMZ5"/>
<dbReference type="GO" id="GO:0005506">
    <property type="term" value="F:iron ion binding"/>
    <property type="evidence" value="ECO:0007669"/>
    <property type="project" value="UniProtKB-UniRule"/>
</dbReference>
<accession>A0A533QMZ5</accession>
<evidence type="ECO:0000313" key="8">
    <source>
        <dbReference type="EMBL" id="TLD41950.1"/>
    </source>
</evidence>
<dbReference type="PRINTS" id="PR00352">
    <property type="entry name" value="3FE4SFRDOXIN"/>
</dbReference>
<evidence type="ECO:0000256" key="6">
    <source>
        <dbReference type="RuleBase" id="RU368020"/>
    </source>
</evidence>
<evidence type="ECO:0000256" key="5">
    <source>
        <dbReference type="ARBA" id="ARBA00023014"/>
    </source>
</evidence>
<evidence type="ECO:0000256" key="2">
    <source>
        <dbReference type="ARBA" id="ARBA00022723"/>
    </source>
</evidence>
<dbReference type="Proteomes" id="UP000319783">
    <property type="component" value="Unassembled WGS sequence"/>
</dbReference>
<comment type="function">
    <text evidence="6">Ferredoxins are iron-sulfur proteins that transfer electrons in a wide variety of metabolic reactions.</text>
</comment>
<keyword evidence="3 6" id="KW-0249">Electron transport</keyword>